<dbReference type="AlphaFoldDB" id="A0A128A2D6"/>
<protein>
    <recommendedName>
        <fullName evidence="2">EfeO-type cupredoxin-like domain-containing protein</fullName>
    </recommendedName>
</protein>
<evidence type="ECO:0000313" key="3">
    <source>
        <dbReference type="EMBL" id="CUR51511.1"/>
    </source>
</evidence>
<proteinExistence type="predicted"/>
<keyword evidence="1" id="KW-0472">Membrane</keyword>
<reference evidence="4" key="1">
    <citation type="submission" date="2015-10" db="EMBL/GenBank/DDBJ databases">
        <authorList>
            <person name="Lehtovirta-Morley L.E."/>
            <person name="Vieille C."/>
        </authorList>
    </citation>
    <scope>NUCLEOTIDE SEQUENCE [LARGE SCALE GENOMIC DNA]</scope>
</reference>
<organism evidence="3 4">
    <name type="scientific">Nitrosotalea devaniterrae</name>
    <dbReference type="NCBI Taxonomy" id="1078905"/>
    <lineage>
        <taxon>Archaea</taxon>
        <taxon>Nitrososphaerota</taxon>
        <taxon>Nitrososphaeria</taxon>
        <taxon>Nitrosotaleales</taxon>
        <taxon>Nitrosotaleaceae</taxon>
        <taxon>Nitrosotalea</taxon>
    </lineage>
</organism>
<dbReference type="InterPro" id="IPR028096">
    <property type="entry name" value="EfeO_Cupredoxin"/>
</dbReference>
<evidence type="ECO:0000313" key="4">
    <source>
        <dbReference type="Proteomes" id="UP000196239"/>
    </source>
</evidence>
<gene>
    <name evidence="3" type="ORF">NDEV_0746</name>
</gene>
<dbReference type="Pfam" id="PF13473">
    <property type="entry name" value="Cupredoxin_1"/>
    <property type="match status" value="1"/>
</dbReference>
<feature type="transmembrane region" description="Helical" evidence="1">
    <location>
        <begin position="20"/>
        <end position="37"/>
    </location>
</feature>
<keyword evidence="1" id="KW-1133">Transmembrane helix</keyword>
<keyword evidence="1" id="KW-0812">Transmembrane</keyword>
<evidence type="ECO:0000259" key="2">
    <source>
        <dbReference type="Pfam" id="PF13473"/>
    </source>
</evidence>
<dbReference type="Proteomes" id="UP000196239">
    <property type="component" value="Chromosome 1"/>
</dbReference>
<dbReference type="EMBL" id="LN890280">
    <property type="protein sequence ID" value="CUR51511.1"/>
    <property type="molecule type" value="Genomic_DNA"/>
</dbReference>
<dbReference type="InterPro" id="IPR008972">
    <property type="entry name" value="Cupredoxin"/>
</dbReference>
<name>A0A128A2D6_9ARCH</name>
<sequence>MVKKQKNKAKSSPVSRGMIITVAVIVAVVAGGVYYIWNDAIPVNVDHPVFATSSNVYILATHNDQGYYYDEQSTKTGKKSISSTNVDPAIHIPVGTLVALHVINEDKDTSSDQDLNIDAFNVHTKHLKYFEAQTIKFLANKAGTYSYYSVIHPEMKGTLTVDP</sequence>
<keyword evidence="4" id="KW-1185">Reference proteome</keyword>
<evidence type="ECO:0000256" key="1">
    <source>
        <dbReference type="SAM" id="Phobius"/>
    </source>
</evidence>
<dbReference type="SUPFAM" id="SSF49503">
    <property type="entry name" value="Cupredoxins"/>
    <property type="match status" value="1"/>
</dbReference>
<dbReference type="KEGG" id="ndv:NDEV_0746"/>
<accession>A0A128A2D6</accession>
<dbReference type="Gene3D" id="2.60.40.420">
    <property type="entry name" value="Cupredoxins - blue copper proteins"/>
    <property type="match status" value="1"/>
</dbReference>
<feature type="domain" description="EfeO-type cupredoxin-like" evidence="2">
    <location>
        <begin position="80"/>
        <end position="161"/>
    </location>
</feature>